<accession>A0A098GA07</accession>
<name>A0A098GA07_9GAMM</name>
<dbReference type="RefSeq" id="WP_045096663.1">
    <property type="nucleotide sequence ID" value="NZ_LN614827.1"/>
</dbReference>
<dbReference type="HOGENOM" id="CLU_071003_1_1_6"/>
<organism evidence="3 4">
    <name type="scientific">Legionella fallonii LLAP-10</name>
    <dbReference type="NCBI Taxonomy" id="1212491"/>
    <lineage>
        <taxon>Bacteria</taxon>
        <taxon>Pseudomonadati</taxon>
        <taxon>Pseudomonadota</taxon>
        <taxon>Gammaproteobacteria</taxon>
        <taxon>Legionellales</taxon>
        <taxon>Legionellaceae</taxon>
        <taxon>Legionella</taxon>
    </lineage>
</organism>
<dbReference type="EMBL" id="LN614827">
    <property type="protein sequence ID" value="CEG58320.1"/>
    <property type="molecule type" value="Genomic_DNA"/>
</dbReference>
<feature type="chain" id="PRO_5001935523" evidence="1">
    <location>
        <begin position="25"/>
        <end position="196"/>
    </location>
</feature>
<protein>
    <submittedName>
        <fullName evidence="3">Polyprenyl-pyrophosphate binding protein</fullName>
    </submittedName>
</protein>
<dbReference type="InterPro" id="IPR036761">
    <property type="entry name" value="TTHA0802/YceI-like_sf"/>
</dbReference>
<keyword evidence="1" id="KW-0732">Signal</keyword>
<dbReference type="SMART" id="SM00867">
    <property type="entry name" value="YceI"/>
    <property type="match status" value="1"/>
</dbReference>
<proteinExistence type="predicted"/>
<dbReference type="Proteomes" id="UP000032430">
    <property type="component" value="Chromosome I"/>
</dbReference>
<feature type="signal peptide" evidence="1">
    <location>
        <begin position="1"/>
        <end position="24"/>
    </location>
</feature>
<dbReference type="KEGG" id="lfa:LFA_2965"/>
<dbReference type="Pfam" id="PF04264">
    <property type="entry name" value="YceI"/>
    <property type="match status" value="1"/>
</dbReference>
<dbReference type="InterPro" id="IPR007372">
    <property type="entry name" value="Lipid/polyisoprenoid-bd_YceI"/>
</dbReference>
<evidence type="ECO:0000259" key="2">
    <source>
        <dbReference type="SMART" id="SM00867"/>
    </source>
</evidence>
<evidence type="ECO:0000256" key="1">
    <source>
        <dbReference type="SAM" id="SignalP"/>
    </source>
</evidence>
<evidence type="ECO:0000313" key="3">
    <source>
        <dbReference type="EMBL" id="CEG58320.1"/>
    </source>
</evidence>
<dbReference type="PANTHER" id="PTHR34406:SF1">
    <property type="entry name" value="PROTEIN YCEI"/>
    <property type="match status" value="1"/>
</dbReference>
<dbReference type="Gene3D" id="2.40.128.110">
    <property type="entry name" value="Lipid/polyisoprenoid-binding, YceI-like"/>
    <property type="match status" value="1"/>
</dbReference>
<dbReference type="OrthoDB" id="9811006at2"/>
<dbReference type="SUPFAM" id="SSF101874">
    <property type="entry name" value="YceI-like"/>
    <property type="match status" value="1"/>
</dbReference>
<dbReference type="AlphaFoldDB" id="A0A098GA07"/>
<sequence>MLRKLANFILTSTVLFALSLPGYAADKFILDDQHTYVLWHINHLGFSTQAGKWYAKGFVILDKEQPKNSKVEATIDVSSVSTGLPELDKHLKSPLFFDTDKYPTATYVSNKVDVLSKTSAKVQGVLTLHGVSKLVTLMVTLNKVGKNPITDKISVGFSAKTDIKRSDFGINTLLPDVGDNVSLEIGAEGYQSNSGN</sequence>
<gene>
    <name evidence="3" type="ORF">LFA_2965</name>
</gene>
<evidence type="ECO:0000313" key="4">
    <source>
        <dbReference type="Proteomes" id="UP000032430"/>
    </source>
</evidence>
<keyword evidence="4" id="KW-1185">Reference proteome</keyword>
<dbReference type="STRING" id="1212491.LFA_2965"/>
<feature type="domain" description="Lipid/polyisoprenoid-binding YceI-like" evidence="2">
    <location>
        <begin position="27"/>
        <end position="190"/>
    </location>
</feature>
<dbReference type="PANTHER" id="PTHR34406">
    <property type="entry name" value="PROTEIN YCEI"/>
    <property type="match status" value="1"/>
</dbReference>
<reference evidence="4" key="1">
    <citation type="submission" date="2014-09" db="EMBL/GenBank/DDBJ databases">
        <authorList>
            <person name="Gomez-Valero L."/>
        </authorList>
    </citation>
    <scope>NUCLEOTIDE SEQUENCE [LARGE SCALE GENOMIC DNA]</scope>
    <source>
        <strain evidence="4">ATCC700992</strain>
    </source>
</reference>